<feature type="compositionally biased region" description="Polar residues" evidence="1">
    <location>
        <begin position="135"/>
        <end position="151"/>
    </location>
</feature>
<name>A0A0D0C325_9AGAR</name>
<dbReference type="Proteomes" id="UP000053593">
    <property type="component" value="Unassembled WGS sequence"/>
</dbReference>
<gene>
    <name evidence="2" type="ORF">GYMLUDRAFT_61793</name>
</gene>
<organism evidence="2 3">
    <name type="scientific">Collybiopsis luxurians FD-317 M1</name>
    <dbReference type="NCBI Taxonomy" id="944289"/>
    <lineage>
        <taxon>Eukaryota</taxon>
        <taxon>Fungi</taxon>
        <taxon>Dikarya</taxon>
        <taxon>Basidiomycota</taxon>
        <taxon>Agaricomycotina</taxon>
        <taxon>Agaricomycetes</taxon>
        <taxon>Agaricomycetidae</taxon>
        <taxon>Agaricales</taxon>
        <taxon>Marasmiineae</taxon>
        <taxon>Omphalotaceae</taxon>
        <taxon>Collybiopsis</taxon>
        <taxon>Collybiopsis luxurians</taxon>
    </lineage>
</organism>
<evidence type="ECO:0000313" key="3">
    <source>
        <dbReference type="Proteomes" id="UP000053593"/>
    </source>
</evidence>
<reference evidence="2 3" key="1">
    <citation type="submission" date="2014-04" db="EMBL/GenBank/DDBJ databases">
        <title>Evolutionary Origins and Diversification of the Mycorrhizal Mutualists.</title>
        <authorList>
            <consortium name="DOE Joint Genome Institute"/>
            <consortium name="Mycorrhizal Genomics Consortium"/>
            <person name="Kohler A."/>
            <person name="Kuo A."/>
            <person name="Nagy L.G."/>
            <person name="Floudas D."/>
            <person name="Copeland A."/>
            <person name="Barry K.W."/>
            <person name="Cichocki N."/>
            <person name="Veneault-Fourrey C."/>
            <person name="LaButti K."/>
            <person name="Lindquist E.A."/>
            <person name="Lipzen A."/>
            <person name="Lundell T."/>
            <person name="Morin E."/>
            <person name="Murat C."/>
            <person name="Riley R."/>
            <person name="Ohm R."/>
            <person name="Sun H."/>
            <person name="Tunlid A."/>
            <person name="Henrissat B."/>
            <person name="Grigoriev I.V."/>
            <person name="Hibbett D.S."/>
            <person name="Martin F."/>
        </authorList>
    </citation>
    <scope>NUCLEOTIDE SEQUENCE [LARGE SCALE GENOMIC DNA]</scope>
    <source>
        <strain evidence="2 3">FD-317 M1</strain>
    </source>
</reference>
<accession>A0A0D0C325</accession>
<dbReference type="HOGENOM" id="CLU_918473_0_0_1"/>
<feature type="compositionally biased region" description="Basic residues" evidence="1">
    <location>
        <begin position="11"/>
        <end position="20"/>
    </location>
</feature>
<evidence type="ECO:0000256" key="1">
    <source>
        <dbReference type="SAM" id="MobiDB-lite"/>
    </source>
</evidence>
<feature type="region of interest" description="Disordered" evidence="1">
    <location>
        <begin position="1"/>
        <end position="65"/>
    </location>
</feature>
<sequence>MGRVETEEQKARRKERKRGYAKRDKADPVAWAKIQAQNRASDARRRAKKEMLQSPQASGSANAPGFPADSTSWSFFAPSPFCPPVLSYGSFMSSSTCNVAPTPVPHFGVSERSFGVPFNDPSLTTSTSSFPTPLNAPTQSVPPSSNVLGSVSQTPHARPYLVSHPISDSEARRVMWMASSDNSTDPDTSIIRHLDQNAYNDNRELTNDIQEMMAHRKVVVVSKAVKPTGKKVETLDDIMGFGGGFVDGQKVQVHDLERCAKDPSKPHVEKQLRDFMKGINDVDQVGVILDLKTILDCMPSPFK</sequence>
<protein>
    <submittedName>
        <fullName evidence="2">Uncharacterized protein</fullName>
    </submittedName>
</protein>
<dbReference type="EMBL" id="KN834795">
    <property type="protein sequence ID" value="KIK56744.1"/>
    <property type="molecule type" value="Genomic_DNA"/>
</dbReference>
<proteinExistence type="predicted"/>
<keyword evidence="3" id="KW-1185">Reference proteome</keyword>
<dbReference type="AlphaFoldDB" id="A0A0D0C325"/>
<feature type="compositionally biased region" description="Basic and acidic residues" evidence="1">
    <location>
        <begin position="1"/>
        <end position="10"/>
    </location>
</feature>
<evidence type="ECO:0000313" key="2">
    <source>
        <dbReference type="EMBL" id="KIK56744.1"/>
    </source>
</evidence>
<feature type="region of interest" description="Disordered" evidence="1">
    <location>
        <begin position="125"/>
        <end position="151"/>
    </location>
</feature>